<evidence type="ECO:0000256" key="1">
    <source>
        <dbReference type="SAM" id="MobiDB-lite"/>
    </source>
</evidence>
<protein>
    <submittedName>
        <fullName evidence="2">Uncharacterized protein</fullName>
    </submittedName>
</protein>
<reference evidence="2" key="1">
    <citation type="submission" date="2023-06" db="EMBL/GenBank/DDBJ databases">
        <title>Genome-scale phylogeny and comparative genomics of the fungal order Sordariales.</title>
        <authorList>
            <consortium name="Lawrence Berkeley National Laboratory"/>
            <person name="Hensen N."/>
            <person name="Bonometti L."/>
            <person name="Westerberg I."/>
            <person name="Brannstrom I.O."/>
            <person name="Guillou S."/>
            <person name="Cros-Aarteil S."/>
            <person name="Calhoun S."/>
            <person name="Haridas S."/>
            <person name="Kuo A."/>
            <person name="Mondo S."/>
            <person name="Pangilinan J."/>
            <person name="Riley R."/>
            <person name="Labutti K."/>
            <person name="Andreopoulos B."/>
            <person name="Lipzen A."/>
            <person name="Chen C."/>
            <person name="Yanf M."/>
            <person name="Daum C."/>
            <person name="Ng V."/>
            <person name="Clum A."/>
            <person name="Steindorff A."/>
            <person name="Ohm R."/>
            <person name="Martin F."/>
            <person name="Silar P."/>
            <person name="Natvig D."/>
            <person name="Lalanne C."/>
            <person name="Gautier V."/>
            <person name="Ament-Velasquez S.L."/>
            <person name="Kruys A."/>
            <person name="Hutchinson M.I."/>
            <person name="Powell A.J."/>
            <person name="Barry K."/>
            <person name="Miller A.N."/>
            <person name="Grigoriev I.V."/>
            <person name="Debuchy R."/>
            <person name="Gladieux P."/>
            <person name="Thoren M.H."/>
            <person name="Johannesson H."/>
        </authorList>
    </citation>
    <scope>NUCLEOTIDE SEQUENCE</scope>
    <source>
        <strain evidence="2">CBS 606.72</strain>
    </source>
</reference>
<name>A0AA39U432_9PEZI</name>
<keyword evidence="3" id="KW-1185">Reference proteome</keyword>
<proteinExistence type="predicted"/>
<evidence type="ECO:0000313" key="3">
    <source>
        <dbReference type="Proteomes" id="UP001175000"/>
    </source>
</evidence>
<dbReference type="AlphaFoldDB" id="A0AA39U432"/>
<gene>
    <name evidence="2" type="ORF">B0T14DRAFT_326530</name>
</gene>
<sequence length="244" mass="27309">MQPVTTSAWRQLLRSRRPPGLTLREHANCSRPIPEGVTGGRRGSHKTGREASCEPLGGIPVMYEQGRSCSSPCGESTLSCQSPRDAWWETAHRPRQHACHKRHRPRLQRPAPPLRRCFRGPGPHRTPARRELVKTWPRTNPNLLISPIHPLCIFNYKNRRVNPPTIPPLARSVMKQAHGQRLLTQNQVQQFAITMHSTHISPGIVLSSLVDLPQPPSPSLLTGHALISHLPPEASSETWPEAID</sequence>
<evidence type="ECO:0000313" key="2">
    <source>
        <dbReference type="EMBL" id="KAK0611360.1"/>
    </source>
</evidence>
<dbReference type="EMBL" id="JAULSU010000007">
    <property type="protein sequence ID" value="KAK0611360.1"/>
    <property type="molecule type" value="Genomic_DNA"/>
</dbReference>
<feature type="region of interest" description="Disordered" evidence="1">
    <location>
        <begin position="98"/>
        <end position="127"/>
    </location>
</feature>
<organism evidence="2 3">
    <name type="scientific">Immersiella caudata</name>
    <dbReference type="NCBI Taxonomy" id="314043"/>
    <lineage>
        <taxon>Eukaryota</taxon>
        <taxon>Fungi</taxon>
        <taxon>Dikarya</taxon>
        <taxon>Ascomycota</taxon>
        <taxon>Pezizomycotina</taxon>
        <taxon>Sordariomycetes</taxon>
        <taxon>Sordariomycetidae</taxon>
        <taxon>Sordariales</taxon>
        <taxon>Lasiosphaeriaceae</taxon>
        <taxon>Immersiella</taxon>
    </lineage>
</organism>
<feature type="region of interest" description="Disordered" evidence="1">
    <location>
        <begin position="15"/>
        <end position="53"/>
    </location>
</feature>
<accession>A0AA39U432</accession>
<comment type="caution">
    <text evidence="2">The sequence shown here is derived from an EMBL/GenBank/DDBJ whole genome shotgun (WGS) entry which is preliminary data.</text>
</comment>
<dbReference type="Proteomes" id="UP001175000">
    <property type="component" value="Unassembled WGS sequence"/>
</dbReference>
<feature type="compositionally biased region" description="Basic residues" evidence="1">
    <location>
        <begin position="98"/>
        <end position="107"/>
    </location>
</feature>